<dbReference type="AlphaFoldDB" id="A0A9D4D792"/>
<protein>
    <submittedName>
        <fullName evidence="1">Uncharacterized protein</fullName>
    </submittedName>
</protein>
<dbReference type="Proteomes" id="UP000828390">
    <property type="component" value="Unassembled WGS sequence"/>
</dbReference>
<proteinExistence type="predicted"/>
<evidence type="ECO:0000313" key="1">
    <source>
        <dbReference type="EMBL" id="KAH3740293.1"/>
    </source>
</evidence>
<comment type="caution">
    <text evidence="1">The sequence shown here is derived from an EMBL/GenBank/DDBJ whole genome shotgun (WGS) entry which is preliminary data.</text>
</comment>
<organism evidence="1 2">
    <name type="scientific">Dreissena polymorpha</name>
    <name type="common">Zebra mussel</name>
    <name type="synonym">Mytilus polymorpha</name>
    <dbReference type="NCBI Taxonomy" id="45954"/>
    <lineage>
        <taxon>Eukaryota</taxon>
        <taxon>Metazoa</taxon>
        <taxon>Spiralia</taxon>
        <taxon>Lophotrochozoa</taxon>
        <taxon>Mollusca</taxon>
        <taxon>Bivalvia</taxon>
        <taxon>Autobranchia</taxon>
        <taxon>Heteroconchia</taxon>
        <taxon>Euheterodonta</taxon>
        <taxon>Imparidentia</taxon>
        <taxon>Neoheterodontei</taxon>
        <taxon>Myida</taxon>
        <taxon>Dreissenoidea</taxon>
        <taxon>Dreissenidae</taxon>
        <taxon>Dreissena</taxon>
    </lineage>
</organism>
<reference evidence="1" key="1">
    <citation type="journal article" date="2019" name="bioRxiv">
        <title>The Genome of the Zebra Mussel, Dreissena polymorpha: A Resource for Invasive Species Research.</title>
        <authorList>
            <person name="McCartney M.A."/>
            <person name="Auch B."/>
            <person name="Kono T."/>
            <person name="Mallez S."/>
            <person name="Zhang Y."/>
            <person name="Obille A."/>
            <person name="Becker A."/>
            <person name="Abrahante J.E."/>
            <person name="Garbe J."/>
            <person name="Badalamenti J.P."/>
            <person name="Herman A."/>
            <person name="Mangelson H."/>
            <person name="Liachko I."/>
            <person name="Sullivan S."/>
            <person name="Sone E.D."/>
            <person name="Koren S."/>
            <person name="Silverstein K.A.T."/>
            <person name="Beckman K.B."/>
            <person name="Gohl D.M."/>
        </authorList>
    </citation>
    <scope>NUCLEOTIDE SEQUENCE</scope>
    <source>
        <strain evidence="1">Duluth1</strain>
        <tissue evidence="1">Whole animal</tissue>
    </source>
</reference>
<evidence type="ECO:0000313" key="2">
    <source>
        <dbReference type="Proteomes" id="UP000828390"/>
    </source>
</evidence>
<keyword evidence="2" id="KW-1185">Reference proteome</keyword>
<reference evidence="1" key="2">
    <citation type="submission" date="2020-11" db="EMBL/GenBank/DDBJ databases">
        <authorList>
            <person name="McCartney M.A."/>
            <person name="Auch B."/>
            <person name="Kono T."/>
            <person name="Mallez S."/>
            <person name="Becker A."/>
            <person name="Gohl D.M."/>
            <person name="Silverstein K.A.T."/>
            <person name="Koren S."/>
            <person name="Bechman K.B."/>
            <person name="Herman A."/>
            <person name="Abrahante J.E."/>
            <person name="Garbe J."/>
        </authorList>
    </citation>
    <scope>NUCLEOTIDE SEQUENCE</scope>
    <source>
        <strain evidence="1">Duluth1</strain>
        <tissue evidence="1">Whole animal</tissue>
    </source>
</reference>
<accession>A0A9D4D792</accession>
<dbReference type="EMBL" id="JAIWYP010000011">
    <property type="protein sequence ID" value="KAH3740293.1"/>
    <property type="molecule type" value="Genomic_DNA"/>
</dbReference>
<name>A0A9D4D792_DREPO</name>
<sequence>MHTQRNARTSVKCQTVHLVVPIRELNQDITALRHRDARSIGTQKPGASWVEYSINGCFFLEDMHSGLIALLMENYLQLNKESRLEN</sequence>
<gene>
    <name evidence="1" type="ORF">DPMN_046996</name>
</gene>